<keyword evidence="11 13" id="KW-0968">Cytoplasmic vesicle</keyword>
<evidence type="ECO:0000259" key="17">
    <source>
        <dbReference type="Pfam" id="PF16381"/>
    </source>
</evidence>
<dbReference type="InterPro" id="IPR011989">
    <property type="entry name" value="ARM-like"/>
</dbReference>
<dbReference type="GO" id="GO:0005793">
    <property type="term" value="C:endoplasmic reticulum-Golgi intermediate compartment"/>
    <property type="evidence" value="ECO:0007669"/>
    <property type="project" value="TreeGrafter"/>
</dbReference>
<sequence>MSTLSYKKFEDIDSGSLPDKMTVFQDCLHAFNTSPVQAKRCRLLLSRLLRLLYLGDSFASQEATTLFFSISKLFQHKDSSLRQMVYLAIKELSVISEDVLMVTSSIMKDIQNGEAIYKPNAIRSLTRIVDASTVHATERLMKNCVVDRNPSITSATLVSSYHLLAVAKDVVKRWTNETQEAISATKTFPPQQFLTHENYGVNKLPSSTYVYQYHALGLLYHLRNHDKMALMKLINQLSNSNSPLRSPLAIVQLIRYIGQIIKDVPSYAQPLFPVLNNWLRNKSDMVELEAAKTILGISSFSSEQHLAAINCLQILLSVPRTVTRFAAVRILNKIAMKTPEKIVICNVELENLINDSNRSVSTYAITTLLKTGNSDNVDRLIKTILKFMNDISDEFKIVVIDAIRTLSLKFPEKYKTMLNFLNDCLRDDGGFVFKNAIVEALFDMIKFVPQSRDLALENLCEFIEDCEFTELAVRILHLLGNEGPKTTNPTLYIRHIYNRVVLENSIVRSSAVIALSKFALIGDESISKSIKILLSRCLNDVDDEVRDRAALSLKLITSFEELSSPDEKEKLKDFISPNTKYSLPVLEQKLSLYMQGDKESFIQSFDIKSVPTISDDEAKAYEFREKTRLLEEEANADVEQNKNRNTNGENNGYGAEDREESNQYIKNTVLQQQYSQELSAIPEFKNYGNLLHSSSVVELTEREIEFVVEVIKHVFEDHLVLQFNIENTLEESELNEVTVVSSPEADELYEEEFIMPIEKLKPQSKGTVYVSFTRPSGIELTSFTNTLSFISKEVDTTTGESFEGDEGFQDEYQIEELSLTPGDFIIPSFTGNFTHQWDELSKIEQSGVYNLSDSNDLQEIVQRLIRVLSMMPVDGSDIVTDSNSTTHVLKLFGKSILNSAKVACIIRLAANSSRGIMMKTQVRGEDEQLCEAIINGVA</sequence>
<evidence type="ECO:0000256" key="4">
    <source>
        <dbReference type="ARBA" id="ARBA00022490"/>
    </source>
</evidence>
<reference evidence="19" key="1">
    <citation type="submission" date="2016-05" db="EMBL/GenBank/DDBJ databases">
        <title>Comparative genomics of biotechnologically important yeasts.</title>
        <authorList>
            <consortium name="DOE Joint Genome Institute"/>
            <person name="Riley R."/>
            <person name="Haridas S."/>
            <person name="Wolfe K.H."/>
            <person name="Lopes M.R."/>
            <person name="Hittinger C.T."/>
            <person name="Goker M."/>
            <person name="Salamov A."/>
            <person name="Wisecaver J."/>
            <person name="Long T.M."/>
            <person name="Aerts A.L."/>
            <person name="Barry K."/>
            <person name="Choi C."/>
            <person name="Clum A."/>
            <person name="Coughlan A.Y."/>
            <person name="Deshpande S."/>
            <person name="Douglass A.P."/>
            <person name="Hanson S.J."/>
            <person name="Klenk H.-P."/>
            <person name="Labutti K."/>
            <person name="Lapidus A."/>
            <person name="Lindquist E."/>
            <person name="Lipzen A."/>
            <person name="Meier-Kolthoff J.P."/>
            <person name="Ohm R.A."/>
            <person name="Otillar R.P."/>
            <person name="Pangilinan J."/>
            <person name="Peng Y."/>
            <person name="Rokas A."/>
            <person name="Rosa C.A."/>
            <person name="Scheuner C."/>
            <person name="Sibirny A.A."/>
            <person name="Slot J.C."/>
            <person name="Stielow J.B."/>
            <person name="Sun H."/>
            <person name="Kurtzman C.P."/>
            <person name="Blackwell M."/>
            <person name="Grigoriev I.V."/>
            <person name="Jeffries T.W."/>
        </authorList>
    </citation>
    <scope>NUCLEOTIDE SEQUENCE [LARGE SCALE GENOMIC DNA]</scope>
    <source>
        <strain evidence="19">NRRL Y-2460</strain>
    </source>
</reference>
<proteinExistence type="inferred from homology"/>
<dbReference type="Gene3D" id="2.60.40.1480">
    <property type="entry name" value="Coatomer, gamma subunit, appendage domain"/>
    <property type="match status" value="1"/>
</dbReference>
<evidence type="ECO:0000256" key="9">
    <source>
        <dbReference type="ARBA" id="ARBA00023034"/>
    </source>
</evidence>
<comment type="subcellular location">
    <subcellularLocation>
        <location evidence="13">Cytoplasm</location>
    </subcellularLocation>
    <subcellularLocation>
        <location evidence="1 13">Golgi apparatus membrane</location>
        <topology evidence="1 13">Peripheral membrane protein</topology>
        <orientation evidence="1 13">Cytoplasmic side</orientation>
    </subcellularLocation>
    <subcellularLocation>
        <location evidence="13">Cytoplasmic vesicle</location>
        <location evidence="13">COPI-coated vesicle membrane</location>
        <topology evidence="13">Peripheral membrane protein</topology>
        <orientation evidence="13">Cytoplasmic side</orientation>
    </subcellularLocation>
</comment>
<name>A0A1E4TWX0_PACTA</name>
<evidence type="ECO:0000256" key="6">
    <source>
        <dbReference type="ARBA" id="ARBA00022737"/>
    </source>
</evidence>
<dbReference type="OrthoDB" id="1074925at2759"/>
<dbReference type="InterPro" id="IPR009028">
    <property type="entry name" value="Coatomer/calthrin_app_sub_C"/>
</dbReference>
<dbReference type="Pfam" id="PF01602">
    <property type="entry name" value="Adaptin_N"/>
    <property type="match status" value="1"/>
</dbReference>
<keyword evidence="9 13" id="KW-0333">Golgi apparatus</keyword>
<feature type="domain" description="Coatomer gamma subunit appendage Ig-like subdomain" evidence="16">
    <location>
        <begin position="672"/>
        <end position="820"/>
    </location>
</feature>
<keyword evidence="3 13" id="KW-0813">Transport</keyword>
<evidence type="ECO:0000259" key="16">
    <source>
        <dbReference type="Pfam" id="PF08752"/>
    </source>
</evidence>
<feature type="domain" description="Coatomer subunit gamma C-terminal" evidence="17">
    <location>
        <begin position="822"/>
        <end position="937"/>
    </location>
</feature>
<comment type="subunit">
    <text evidence="13">Oligomeric complex.</text>
</comment>
<dbReference type="FunFam" id="1.25.10.10:FF:000071">
    <property type="entry name" value="Coatomer subunit gamma"/>
    <property type="match status" value="1"/>
</dbReference>
<dbReference type="InterPro" id="IPR016024">
    <property type="entry name" value="ARM-type_fold"/>
</dbReference>
<dbReference type="PANTHER" id="PTHR10261">
    <property type="entry name" value="COATOMER SUBUNIT GAMMA"/>
    <property type="match status" value="1"/>
</dbReference>
<dbReference type="InterPro" id="IPR013040">
    <property type="entry name" value="Coatomer_gsu_app_Ig-like_dom"/>
</dbReference>
<keyword evidence="10 13" id="KW-0472">Membrane</keyword>
<dbReference type="PIRSF" id="PIRSF037093">
    <property type="entry name" value="Coatomer_gamma_subunit"/>
    <property type="match status" value="1"/>
</dbReference>
<dbReference type="InterPro" id="IPR002553">
    <property type="entry name" value="Clathrin/coatomer_adapt-like_N"/>
</dbReference>
<dbReference type="InterPro" id="IPR032154">
    <property type="entry name" value="Coatomer_g_Cpla"/>
</dbReference>
<evidence type="ECO:0000256" key="10">
    <source>
        <dbReference type="ARBA" id="ARBA00023136"/>
    </source>
</evidence>
<evidence type="ECO:0000256" key="8">
    <source>
        <dbReference type="ARBA" id="ARBA00022927"/>
    </source>
</evidence>
<evidence type="ECO:0000256" key="14">
    <source>
        <dbReference type="SAM" id="MobiDB-lite"/>
    </source>
</evidence>
<organism evidence="18 19">
    <name type="scientific">Pachysolen tannophilus NRRL Y-2460</name>
    <dbReference type="NCBI Taxonomy" id="669874"/>
    <lineage>
        <taxon>Eukaryota</taxon>
        <taxon>Fungi</taxon>
        <taxon>Dikarya</taxon>
        <taxon>Ascomycota</taxon>
        <taxon>Saccharomycotina</taxon>
        <taxon>Pichiomycetes</taxon>
        <taxon>Pachysolenaceae</taxon>
        <taxon>Pachysolen</taxon>
    </lineage>
</organism>
<dbReference type="Proteomes" id="UP000094236">
    <property type="component" value="Unassembled WGS sequence"/>
</dbReference>
<dbReference type="FunFam" id="2.60.40.1480:FF:000001">
    <property type="entry name" value="Coatomer subunit gamma"/>
    <property type="match status" value="1"/>
</dbReference>
<comment type="function">
    <text evidence="12 13">The coatomer is a cytosolic protein complex that binds to dilysine motifs and reversibly associates with Golgi non-clathrin-coated vesicles, which further mediate biosynthetic protein transport from the ER, via the Golgi up to the trans Golgi network. Coatomer complex is required for budding from Golgi membranes, and is essential for the retrograde Golgi-to-ER transport of dilysine-tagged proteins.</text>
</comment>
<dbReference type="InterPro" id="IPR037067">
    <property type="entry name" value="Coatomer_gsu_app_sf"/>
</dbReference>
<dbReference type="Pfam" id="PF16381">
    <property type="entry name" value="Coatomer_g_Cpla"/>
    <property type="match status" value="1"/>
</dbReference>
<keyword evidence="7 13" id="KW-0931">ER-Golgi transport</keyword>
<dbReference type="GO" id="GO:0005783">
    <property type="term" value="C:endoplasmic reticulum"/>
    <property type="evidence" value="ECO:0007669"/>
    <property type="project" value="TreeGrafter"/>
</dbReference>
<accession>A0A1E4TWX0</accession>
<protein>
    <recommendedName>
        <fullName evidence="13">Coatomer subunit gamma</fullName>
    </recommendedName>
</protein>
<evidence type="ECO:0000256" key="2">
    <source>
        <dbReference type="ARBA" id="ARBA00010720"/>
    </source>
</evidence>
<comment type="similarity">
    <text evidence="2 13">Belongs to the COPG family.</text>
</comment>
<dbReference type="PANTHER" id="PTHR10261:SF0">
    <property type="entry name" value="COATOMER SUBUNIT GAMMA-2"/>
    <property type="match status" value="1"/>
</dbReference>
<dbReference type="SUPFAM" id="SSF48371">
    <property type="entry name" value="ARM repeat"/>
    <property type="match status" value="1"/>
</dbReference>
<dbReference type="SUPFAM" id="SSF49348">
    <property type="entry name" value="Clathrin adaptor appendage domain"/>
    <property type="match status" value="1"/>
</dbReference>
<feature type="domain" description="Clathrin/coatomer adaptor adaptin-like N-terminal" evidence="15">
    <location>
        <begin position="20"/>
        <end position="557"/>
    </location>
</feature>
<keyword evidence="6" id="KW-0677">Repeat</keyword>
<dbReference type="Pfam" id="PF08752">
    <property type="entry name" value="COP-gamma_platf"/>
    <property type="match status" value="1"/>
</dbReference>
<gene>
    <name evidence="18" type="ORF">PACTADRAFT_49632</name>
</gene>
<dbReference type="Gene3D" id="3.30.310.10">
    <property type="entry name" value="TATA-Binding Protein"/>
    <property type="match status" value="1"/>
</dbReference>
<evidence type="ECO:0000313" key="19">
    <source>
        <dbReference type="Proteomes" id="UP000094236"/>
    </source>
</evidence>
<dbReference type="GO" id="GO:0005198">
    <property type="term" value="F:structural molecule activity"/>
    <property type="evidence" value="ECO:0007669"/>
    <property type="project" value="InterPro"/>
</dbReference>
<dbReference type="InterPro" id="IPR017106">
    <property type="entry name" value="Coatomer_gsu"/>
</dbReference>
<evidence type="ECO:0000256" key="5">
    <source>
        <dbReference type="ARBA" id="ARBA00022553"/>
    </source>
</evidence>
<feature type="compositionally biased region" description="Low complexity" evidence="14">
    <location>
        <begin position="643"/>
        <end position="654"/>
    </location>
</feature>
<evidence type="ECO:0000259" key="15">
    <source>
        <dbReference type="Pfam" id="PF01602"/>
    </source>
</evidence>
<evidence type="ECO:0000313" key="18">
    <source>
        <dbReference type="EMBL" id="ODV96250.1"/>
    </source>
</evidence>
<evidence type="ECO:0000256" key="7">
    <source>
        <dbReference type="ARBA" id="ARBA00022892"/>
    </source>
</evidence>
<dbReference type="GO" id="GO:0006888">
    <property type="term" value="P:endoplasmic reticulum to Golgi vesicle-mediated transport"/>
    <property type="evidence" value="ECO:0007669"/>
    <property type="project" value="TreeGrafter"/>
</dbReference>
<dbReference type="EMBL" id="KV454013">
    <property type="protein sequence ID" value="ODV96250.1"/>
    <property type="molecule type" value="Genomic_DNA"/>
</dbReference>
<feature type="region of interest" description="Disordered" evidence="14">
    <location>
        <begin position="632"/>
        <end position="658"/>
    </location>
</feature>
<dbReference type="Gene3D" id="1.25.10.10">
    <property type="entry name" value="Leucine-rich Repeat Variant"/>
    <property type="match status" value="2"/>
</dbReference>
<dbReference type="GO" id="GO:0006891">
    <property type="term" value="P:intra-Golgi vesicle-mediated transport"/>
    <property type="evidence" value="ECO:0007669"/>
    <property type="project" value="TreeGrafter"/>
</dbReference>
<evidence type="ECO:0000256" key="12">
    <source>
        <dbReference type="ARBA" id="ARBA00025536"/>
    </source>
</evidence>
<dbReference type="FunFam" id="3.30.310.10:FF:000008">
    <property type="entry name" value="Coatomer subunit gamma"/>
    <property type="match status" value="1"/>
</dbReference>
<keyword evidence="5" id="KW-0597">Phosphoprotein</keyword>
<evidence type="ECO:0000256" key="11">
    <source>
        <dbReference type="ARBA" id="ARBA00023329"/>
    </source>
</evidence>
<evidence type="ECO:0000256" key="13">
    <source>
        <dbReference type="PIRNR" id="PIRNR037093"/>
    </source>
</evidence>
<keyword evidence="19" id="KW-1185">Reference proteome</keyword>
<dbReference type="AlphaFoldDB" id="A0A1E4TWX0"/>
<dbReference type="GO" id="GO:0030126">
    <property type="term" value="C:COPI vesicle coat"/>
    <property type="evidence" value="ECO:0007669"/>
    <property type="project" value="InterPro"/>
</dbReference>
<keyword evidence="8 13" id="KW-0653">Protein transport</keyword>
<dbReference type="GO" id="GO:0009306">
    <property type="term" value="P:protein secretion"/>
    <property type="evidence" value="ECO:0007669"/>
    <property type="project" value="TreeGrafter"/>
</dbReference>
<dbReference type="SUPFAM" id="SSF55711">
    <property type="entry name" value="Subdomain of clathrin and coatomer appendage domain"/>
    <property type="match status" value="1"/>
</dbReference>
<dbReference type="GO" id="GO:0000139">
    <property type="term" value="C:Golgi membrane"/>
    <property type="evidence" value="ECO:0007669"/>
    <property type="project" value="UniProtKB-SubCell"/>
</dbReference>
<dbReference type="InterPro" id="IPR012295">
    <property type="entry name" value="TBP_dom_sf"/>
</dbReference>
<dbReference type="GO" id="GO:0006886">
    <property type="term" value="P:intracellular protein transport"/>
    <property type="evidence" value="ECO:0007669"/>
    <property type="project" value="InterPro"/>
</dbReference>
<dbReference type="InterPro" id="IPR013041">
    <property type="entry name" value="Clathrin_app_Ig-like_sf"/>
</dbReference>
<dbReference type="STRING" id="669874.A0A1E4TWX0"/>
<dbReference type="FunFam" id="1.25.10.10:FF:000368">
    <property type="entry name" value="Coatomer subunit gamma"/>
    <property type="match status" value="1"/>
</dbReference>
<evidence type="ECO:0000256" key="3">
    <source>
        <dbReference type="ARBA" id="ARBA00022448"/>
    </source>
</evidence>
<evidence type="ECO:0000256" key="1">
    <source>
        <dbReference type="ARBA" id="ARBA00004255"/>
    </source>
</evidence>
<keyword evidence="4 13" id="KW-0963">Cytoplasm</keyword>